<name>A0A915HW45_ROMCU</name>
<keyword evidence="6" id="KW-0906">Nuclear pore complex</keyword>
<protein>
    <submittedName>
        <fullName evidence="10">Nucleoporin Nup188 N-terminal domain-containing protein</fullName>
    </submittedName>
</protein>
<dbReference type="Pfam" id="PF21093">
    <property type="entry name" value="Nup188_N-subdom_III"/>
    <property type="match status" value="1"/>
</dbReference>
<evidence type="ECO:0000256" key="1">
    <source>
        <dbReference type="ARBA" id="ARBA00004567"/>
    </source>
</evidence>
<keyword evidence="4" id="KW-0653">Protein transport</keyword>
<feature type="domain" description="Nucleoporin Nup188 N-terminal subdomain III" evidence="8">
    <location>
        <begin position="79"/>
        <end position="206"/>
    </location>
</feature>
<sequence length="590" mass="67059">MNLLDDYITINWRVFLNGWQILLSKLKATCDLGDRILVFDLIGTILRLGNAKTTRLLTNFLQEALLTLKNIPPNEVDGNFPLIESSLRCLSYCSDKFAYELFNDLRYSLFGDSCFTTIGSLRCCGLYQRTFYSHESVVGKYNFTLSMLRLFEKCIPRALTVEDAEFCSILSFVMDSIFVNHPQWFFVNTKDKNEIGLICLKIAHKCTTDLSVDYKLPGRIPLLTTTCCRSFLYGEARNRLLSIIVDFARTNNGFNDLSIAIELGSQVSLAVSIMAHLLEISLFYMPDDSKSENSLKLPPLLSEILCKESQCSDLLFPSLGSLFNVRFSDQLPILGLICLKKFAEVFPSSILYGFGSHIDDFCDIFFKRLQSPSEKTELRILSIIMDIISSCLKQALFHSWQPVLKRYNVLLNAVEFFKHCCFSGQLSLDIAMSVCNLFHYAISNADDVDFIKSSNFCQFVNSRLPSYIFDKLDDKHCRTIFNILLDFHSTLVNKGAKLHENASTFLCSWEEYFSKDSLDYEACKCVCQPCFSTNVTLSEDNRLTFGHLLVCIQLCITSLRKTDHRSSSPSIGRSCMANPLSFLQTKGVQK</sequence>
<comment type="subcellular location">
    <subcellularLocation>
        <location evidence="1">Nucleus</location>
        <location evidence="1">Nuclear pore complex</location>
    </subcellularLocation>
</comment>
<keyword evidence="5" id="KW-0811">Translocation</keyword>
<dbReference type="PANTHER" id="PTHR31431:SF1">
    <property type="entry name" value="NUCLEOPORIN NUP188"/>
    <property type="match status" value="1"/>
</dbReference>
<dbReference type="GO" id="GO:0006405">
    <property type="term" value="P:RNA export from nucleus"/>
    <property type="evidence" value="ECO:0007669"/>
    <property type="project" value="TreeGrafter"/>
</dbReference>
<evidence type="ECO:0000313" key="9">
    <source>
        <dbReference type="Proteomes" id="UP000887565"/>
    </source>
</evidence>
<proteinExistence type="predicted"/>
<evidence type="ECO:0000256" key="3">
    <source>
        <dbReference type="ARBA" id="ARBA00022816"/>
    </source>
</evidence>
<dbReference type="GO" id="GO:0017056">
    <property type="term" value="F:structural constituent of nuclear pore"/>
    <property type="evidence" value="ECO:0007669"/>
    <property type="project" value="InterPro"/>
</dbReference>
<dbReference type="GO" id="GO:0006606">
    <property type="term" value="P:protein import into nucleus"/>
    <property type="evidence" value="ECO:0007669"/>
    <property type="project" value="TreeGrafter"/>
</dbReference>
<dbReference type="InterPro" id="IPR048883">
    <property type="entry name" value="Nup188_N-subdom_III"/>
</dbReference>
<organism evidence="9 10">
    <name type="scientific">Romanomermis culicivorax</name>
    <name type="common">Nematode worm</name>
    <dbReference type="NCBI Taxonomy" id="13658"/>
    <lineage>
        <taxon>Eukaryota</taxon>
        <taxon>Metazoa</taxon>
        <taxon>Ecdysozoa</taxon>
        <taxon>Nematoda</taxon>
        <taxon>Enoplea</taxon>
        <taxon>Dorylaimia</taxon>
        <taxon>Mermithida</taxon>
        <taxon>Mermithoidea</taxon>
        <taxon>Mermithidae</taxon>
        <taxon>Romanomermis</taxon>
    </lineage>
</organism>
<evidence type="ECO:0000256" key="7">
    <source>
        <dbReference type="ARBA" id="ARBA00023242"/>
    </source>
</evidence>
<keyword evidence="3" id="KW-0509">mRNA transport</keyword>
<evidence type="ECO:0000256" key="2">
    <source>
        <dbReference type="ARBA" id="ARBA00022448"/>
    </source>
</evidence>
<dbReference type="GO" id="GO:0044611">
    <property type="term" value="C:nuclear pore inner ring"/>
    <property type="evidence" value="ECO:0007669"/>
    <property type="project" value="TreeGrafter"/>
</dbReference>
<keyword evidence="9" id="KW-1185">Reference proteome</keyword>
<dbReference type="InterPro" id="IPR044840">
    <property type="entry name" value="Nup188"/>
</dbReference>
<dbReference type="GO" id="GO:0051028">
    <property type="term" value="P:mRNA transport"/>
    <property type="evidence" value="ECO:0007669"/>
    <property type="project" value="UniProtKB-KW"/>
</dbReference>
<accession>A0A915HW45</accession>
<evidence type="ECO:0000259" key="8">
    <source>
        <dbReference type="Pfam" id="PF21093"/>
    </source>
</evidence>
<evidence type="ECO:0000256" key="6">
    <source>
        <dbReference type="ARBA" id="ARBA00023132"/>
    </source>
</evidence>
<evidence type="ECO:0000313" key="10">
    <source>
        <dbReference type="WBParaSite" id="nRc.2.0.1.t06119-RA"/>
    </source>
</evidence>
<dbReference type="WBParaSite" id="nRc.2.0.1.t06119-RA">
    <property type="protein sequence ID" value="nRc.2.0.1.t06119-RA"/>
    <property type="gene ID" value="nRc.2.0.1.g06119"/>
</dbReference>
<evidence type="ECO:0000256" key="5">
    <source>
        <dbReference type="ARBA" id="ARBA00023010"/>
    </source>
</evidence>
<evidence type="ECO:0000256" key="4">
    <source>
        <dbReference type="ARBA" id="ARBA00022927"/>
    </source>
</evidence>
<dbReference type="PANTHER" id="PTHR31431">
    <property type="entry name" value="NUCLEOPORIN NUP188 HOMOLOG"/>
    <property type="match status" value="1"/>
</dbReference>
<keyword evidence="2" id="KW-0813">Transport</keyword>
<reference evidence="10" key="1">
    <citation type="submission" date="2022-11" db="UniProtKB">
        <authorList>
            <consortium name="WormBaseParasite"/>
        </authorList>
    </citation>
    <scope>IDENTIFICATION</scope>
</reference>
<dbReference type="Proteomes" id="UP000887565">
    <property type="component" value="Unplaced"/>
</dbReference>
<dbReference type="AlphaFoldDB" id="A0A915HW45"/>
<keyword evidence="7" id="KW-0539">Nucleus</keyword>